<sequence>MDESDSLHIIGEEENGDEFYEKIEAPKFVDLTAPDPYHPGDDRYWFCSRFGCDQKHEEEMDSEAIYRNFVLRVMAARSPNVRLRKALYRKDSGTQLKCPRTVPAKHSRSRVSRMALISSISKRIVDPKVKVKPLSKQSATPNAKTKQSSSVAKALTTQRTKKKLSNPDAFRSVRNTKTTAVAVPKNRVVAKTLVFHSPMKSVRIKSSLELNSPVRKLCAGMKKLEITSAKKQVLGYPRLLPPDAAKKQLRGREVKSRVFDGLRSQNHKGVEAKSSKCVKKNNKEKNLGVFRNSLPHEKDENDFSGKEIEDKRENGSEEVCSTSKIDEGNVNEEPLTIEVSKPSLDENKVEAPSDAINSDTNSLSNSEWRSPEDDDKRHSSTSHDKENDNEVMENDDKENASASDDNRETDLKTNNIEHDIQGKHETPKGNLKRTEAKSKHYKESSTTAATSAQGLKHKKPKPTNPKPFRLRTDERGILKEANLEKKLCPAPLGEITPVPRVTGGNSQKKHQNTLKKNGKLLEQTENHDSCEDIQKETNRAQRDQCLVQQKESFSLKISKEKVGQKISSTPQRHTISSQRKLVASKKEHNHDNSSLKLGNSSRRTKSTCIRQLARTQGSIVTTGQLGTIKETSPTILKAKEAAPTESGADASLVTKGLISPASRPSLQGKRFKTLPKEPNFHTIHVPKSCTKVQITC</sequence>
<feature type="region of interest" description="Disordered" evidence="1">
    <location>
        <begin position="561"/>
        <end position="603"/>
    </location>
</feature>
<feature type="compositionally biased region" description="Basic residues" evidence="1">
    <location>
        <begin position="507"/>
        <end position="518"/>
    </location>
</feature>
<dbReference type="STRING" id="3983.A0A2C9VIK7"/>
<feature type="compositionally biased region" description="Polar residues" evidence="1">
    <location>
        <begin position="565"/>
        <end position="579"/>
    </location>
</feature>
<proteinExistence type="predicted"/>
<gene>
    <name evidence="2" type="ORF">MANES_07G049500v8</name>
</gene>
<organism evidence="2 3">
    <name type="scientific">Manihot esculenta</name>
    <name type="common">Cassava</name>
    <name type="synonym">Jatropha manihot</name>
    <dbReference type="NCBI Taxonomy" id="3983"/>
    <lineage>
        <taxon>Eukaryota</taxon>
        <taxon>Viridiplantae</taxon>
        <taxon>Streptophyta</taxon>
        <taxon>Embryophyta</taxon>
        <taxon>Tracheophyta</taxon>
        <taxon>Spermatophyta</taxon>
        <taxon>Magnoliopsida</taxon>
        <taxon>eudicotyledons</taxon>
        <taxon>Gunneridae</taxon>
        <taxon>Pentapetalae</taxon>
        <taxon>rosids</taxon>
        <taxon>fabids</taxon>
        <taxon>Malpighiales</taxon>
        <taxon>Euphorbiaceae</taxon>
        <taxon>Crotonoideae</taxon>
        <taxon>Manihoteae</taxon>
        <taxon>Manihot</taxon>
    </lineage>
</organism>
<feature type="compositionally biased region" description="Basic and acidic residues" evidence="1">
    <location>
        <begin position="584"/>
        <end position="593"/>
    </location>
</feature>
<feature type="compositionally biased region" description="Polar residues" evidence="1">
    <location>
        <begin position="355"/>
        <end position="368"/>
    </location>
</feature>
<protein>
    <submittedName>
        <fullName evidence="2">Uncharacterized protein</fullName>
    </submittedName>
</protein>
<feature type="compositionally biased region" description="Basic and acidic residues" evidence="1">
    <location>
        <begin position="404"/>
        <end position="443"/>
    </location>
</feature>
<feature type="compositionally biased region" description="Basic and acidic residues" evidence="1">
    <location>
        <begin position="294"/>
        <end position="315"/>
    </location>
</feature>
<feature type="compositionally biased region" description="Polar residues" evidence="1">
    <location>
        <begin position="135"/>
        <end position="158"/>
    </location>
</feature>
<accession>A0A2C9VIK7</accession>
<feature type="compositionally biased region" description="Polar residues" evidence="1">
    <location>
        <begin position="594"/>
        <end position="603"/>
    </location>
</feature>
<evidence type="ECO:0000256" key="1">
    <source>
        <dbReference type="SAM" id="MobiDB-lite"/>
    </source>
</evidence>
<feature type="compositionally biased region" description="Polar residues" evidence="1">
    <location>
        <begin position="444"/>
        <end position="453"/>
    </location>
</feature>
<evidence type="ECO:0000313" key="3">
    <source>
        <dbReference type="Proteomes" id="UP000091857"/>
    </source>
</evidence>
<feature type="region of interest" description="Disordered" evidence="1">
    <location>
        <begin position="134"/>
        <end position="165"/>
    </location>
</feature>
<dbReference type="AlphaFoldDB" id="A0A2C9VIK7"/>
<comment type="caution">
    <text evidence="2">The sequence shown here is derived from an EMBL/GenBank/DDBJ whole genome shotgun (WGS) entry which is preliminary data.</text>
</comment>
<name>A0A2C9VIK7_MANES</name>
<feature type="region of interest" description="Disordered" evidence="1">
    <location>
        <begin position="494"/>
        <end position="528"/>
    </location>
</feature>
<dbReference type="EMBL" id="CM004393">
    <property type="protein sequence ID" value="OAY45306.1"/>
    <property type="molecule type" value="Genomic_DNA"/>
</dbReference>
<keyword evidence="3" id="KW-1185">Reference proteome</keyword>
<feature type="compositionally biased region" description="Basic and acidic residues" evidence="1">
    <location>
        <begin position="369"/>
        <end position="388"/>
    </location>
</feature>
<dbReference type="Proteomes" id="UP000091857">
    <property type="component" value="Chromosome 7"/>
</dbReference>
<dbReference type="PANTHER" id="PTHR37241">
    <property type="entry name" value="NEUROFILAMENT HEAVY PROTEIN"/>
    <property type="match status" value="1"/>
</dbReference>
<dbReference type="PANTHER" id="PTHR37241:SF1">
    <property type="entry name" value="NEUROFILAMENT HEAVY PROTEIN"/>
    <property type="match status" value="1"/>
</dbReference>
<dbReference type="OrthoDB" id="785936at2759"/>
<dbReference type="Gramene" id="Manes.07G049500.1.v8.1">
    <property type="protein sequence ID" value="Manes.07G049500.1.v8.1.CDS"/>
    <property type="gene ID" value="Manes.07G049500.v8.1"/>
</dbReference>
<reference evidence="3" key="1">
    <citation type="journal article" date="2016" name="Nat. Biotechnol.">
        <title>Sequencing wild and cultivated cassava and related species reveals extensive interspecific hybridization and genetic diversity.</title>
        <authorList>
            <person name="Bredeson J.V."/>
            <person name="Lyons J.B."/>
            <person name="Prochnik S.E."/>
            <person name="Wu G.A."/>
            <person name="Ha C.M."/>
            <person name="Edsinger-Gonzales E."/>
            <person name="Grimwood J."/>
            <person name="Schmutz J."/>
            <person name="Rabbi I.Y."/>
            <person name="Egesi C."/>
            <person name="Nauluvula P."/>
            <person name="Lebot V."/>
            <person name="Ndunguru J."/>
            <person name="Mkamilo G."/>
            <person name="Bart R.S."/>
            <person name="Setter T.L."/>
            <person name="Gleadow R.M."/>
            <person name="Kulakow P."/>
            <person name="Ferguson M.E."/>
            <person name="Rounsley S."/>
            <person name="Rokhsar D.S."/>
        </authorList>
    </citation>
    <scope>NUCLEOTIDE SEQUENCE [LARGE SCALE GENOMIC DNA]</scope>
    <source>
        <strain evidence="3">cv. AM560-2</strain>
    </source>
</reference>
<evidence type="ECO:0000313" key="2">
    <source>
        <dbReference type="EMBL" id="OAY45306.1"/>
    </source>
</evidence>
<feature type="region of interest" description="Disordered" evidence="1">
    <location>
        <begin position="267"/>
        <end position="471"/>
    </location>
</feature>